<reference evidence="2 3" key="1">
    <citation type="journal article" date="2012" name="Mol. Biol. Evol.">
        <title>Genome reduction and co-evolution between the primary and secondary bacterial symbionts of psyllids.</title>
        <authorList>
            <person name="Sloan D.B."/>
            <person name="Moran N.A."/>
        </authorList>
    </citation>
    <scope>NUCLEOTIDE SEQUENCE [LARGE SCALE GENOMIC DNA]</scope>
    <source>
        <strain evidence="2 3">PC</strain>
    </source>
</reference>
<evidence type="ECO:0000313" key="3">
    <source>
        <dbReference type="Proteomes" id="UP000003935"/>
    </source>
</evidence>
<accession>J3TEV0</accession>
<sequence length="163" mass="20181">MNNIIKKKIFFLNFTFFFKKNKQKKKKKIKIFKFKNKLFKKVLFKSIISIYTYFNINNIVLCNLKKPFKKIFNLILVNNKINIIIFKKNFIRITNFKNKQFNNYKKLTFKNLVPNFLFLINNFDFINYWFILKNIKKIFLNKIKKKNYIVFYNRILILKLSNL</sequence>
<organism evidence="2 3">
    <name type="scientific">Candidatus Carsonella ruddii PC isolate NHV</name>
    <dbReference type="NCBI Taxonomy" id="1202540"/>
    <lineage>
        <taxon>Bacteria</taxon>
        <taxon>Pseudomonadati</taxon>
        <taxon>Pseudomonadota</taxon>
        <taxon>Gammaproteobacteria</taxon>
        <taxon>Oceanospirillales</taxon>
        <taxon>Halomonadaceae</taxon>
        <taxon>Zymobacter group</taxon>
        <taxon>Candidatus Carsonella</taxon>
    </lineage>
</organism>
<evidence type="ECO:0000256" key="1">
    <source>
        <dbReference type="SAM" id="Phobius"/>
    </source>
</evidence>
<dbReference type="STRING" id="1202540.A357_0211"/>
<dbReference type="KEGG" id="crv:A357_0211"/>
<dbReference type="HOGENOM" id="CLU_1632368_0_0_6"/>
<dbReference type="PATRIC" id="fig|1202540.3.peg.178"/>
<name>J3TEV0_CARRU</name>
<gene>
    <name evidence="2" type="ORF">A357_0211</name>
</gene>
<dbReference type="AlphaFoldDB" id="J3TEV0"/>
<keyword evidence="1" id="KW-0472">Membrane</keyword>
<feature type="transmembrane region" description="Helical" evidence="1">
    <location>
        <begin position="112"/>
        <end position="132"/>
    </location>
</feature>
<proteinExistence type="predicted"/>
<dbReference type="RefSeq" id="WP_014887706.1">
    <property type="nucleotide sequence ID" value="NC_018418.1"/>
</dbReference>
<dbReference type="Proteomes" id="UP000003935">
    <property type="component" value="Chromosome"/>
</dbReference>
<feature type="transmembrane region" description="Helical" evidence="1">
    <location>
        <begin position="42"/>
        <end position="61"/>
    </location>
</feature>
<dbReference type="EMBL" id="CP003545">
    <property type="protein sequence ID" value="AFP84407.1"/>
    <property type="molecule type" value="Genomic_DNA"/>
</dbReference>
<keyword evidence="1" id="KW-0812">Transmembrane</keyword>
<keyword evidence="1" id="KW-1133">Transmembrane helix</keyword>
<evidence type="ECO:0000313" key="2">
    <source>
        <dbReference type="EMBL" id="AFP84407.1"/>
    </source>
</evidence>
<protein>
    <submittedName>
        <fullName evidence="2">Uncharacterized protein</fullName>
    </submittedName>
</protein>